<dbReference type="AlphaFoldDB" id="A0AAV5KLY2"/>
<keyword evidence="2" id="KW-1185">Reference proteome</keyword>
<dbReference type="Proteomes" id="UP001054252">
    <property type="component" value="Unassembled WGS sequence"/>
</dbReference>
<comment type="caution">
    <text evidence="1">The sequence shown here is derived from an EMBL/GenBank/DDBJ whole genome shotgun (WGS) entry which is preliminary data.</text>
</comment>
<sequence length="48" mass="5742">MLFSDIVYLLSPFSVQLSCFPVLLKFKVSSPQFRVWLHLFYLEMVMQI</sequence>
<protein>
    <submittedName>
        <fullName evidence="1">Uncharacterized protein</fullName>
    </submittedName>
</protein>
<name>A0AAV5KLY2_9ROSI</name>
<organism evidence="1 2">
    <name type="scientific">Rubroshorea leprosula</name>
    <dbReference type="NCBI Taxonomy" id="152421"/>
    <lineage>
        <taxon>Eukaryota</taxon>
        <taxon>Viridiplantae</taxon>
        <taxon>Streptophyta</taxon>
        <taxon>Embryophyta</taxon>
        <taxon>Tracheophyta</taxon>
        <taxon>Spermatophyta</taxon>
        <taxon>Magnoliopsida</taxon>
        <taxon>eudicotyledons</taxon>
        <taxon>Gunneridae</taxon>
        <taxon>Pentapetalae</taxon>
        <taxon>rosids</taxon>
        <taxon>malvids</taxon>
        <taxon>Malvales</taxon>
        <taxon>Dipterocarpaceae</taxon>
        <taxon>Rubroshorea</taxon>
    </lineage>
</organism>
<accession>A0AAV5KLY2</accession>
<dbReference type="EMBL" id="BPVZ01000069">
    <property type="protein sequence ID" value="GKV25607.1"/>
    <property type="molecule type" value="Genomic_DNA"/>
</dbReference>
<evidence type="ECO:0000313" key="2">
    <source>
        <dbReference type="Proteomes" id="UP001054252"/>
    </source>
</evidence>
<proteinExistence type="predicted"/>
<reference evidence="1 2" key="1">
    <citation type="journal article" date="2021" name="Commun. Biol.">
        <title>The genome of Shorea leprosula (Dipterocarpaceae) highlights the ecological relevance of drought in aseasonal tropical rainforests.</title>
        <authorList>
            <person name="Ng K.K.S."/>
            <person name="Kobayashi M.J."/>
            <person name="Fawcett J.A."/>
            <person name="Hatakeyama M."/>
            <person name="Paape T."/>
            <person name="Ng C.H."/>
            <person name="Ang C.C."/>
            <person name="Tnah L.H."/>
            <person name="Lee C.T."/>
            <person name="Nishiyama T."/>
            <person name="Sese J."/>
            <person name="O'Brien M.J."/>
            <person name="Copetti D."/>
            <person name="Mohd Noor M.I."/>
            <person name="Ong R.C."/>
            <person name="Putra M."/>
            <person name="Sireger I.Z."/>
            <person name="Indrioko S."/>
            <person name="Kosugi Y."/>
            <person name="Izuno A."/>
            <person name="Isagi Y."/>
            <person name="Lee S.L."/>
            <person name="Shimizu K.K."/>
        </authorList>
    </citation>
    <scope>NUCLEOTIDE SEQUENCE [LARGE SCALE GENOMIC DNA]</scope>
    <source>
        <strain evidence="1">214</strain>
    </source>
</reference>
<gene>
    <name evidence="1" type="ORF">SLEP1_g35015</name>
</gene>
<evidence type="ECO:0000313" key="1">
    <source>
        <dbReference type="EMBL" id="GKV25607.1"/>
    </source>
</evidence>